<dbReference type="EMBL" id="KV784381">
    <property type="protein sequence ID" value="OEU08363.1"/>
    <property type="molecule type" value="Genomic_DNA"/>
</dbReference>
<feature type="domain" description="CREG-like beta-barrel" evidence="1">
    <location>
        <begin position="10"/>
        <end position="191"/>
    </location>
</feature>
<dbReference type="GO" id="GO:0005737">
    <property type="term" value="C:cytoplasm"/>
    <property type="evidence" value="ECO:0007669"/>
    <property type="project" value="UniProtKB-ARBA"/>
</dbReference>
<dbReference type="PANTHER" id="PTHR13343:SF17">
    <property type="entry name" value="CELLULAR REPRESSOR OF E1A-STIMULATED GENES, ISOFORM A"/>
    <property type="match status" value="1"/>
</dbReference>
<dbReference type="AlphaFoldDB" id="A0A1E7ES21"/>
<evidence type="ECO:0000259" key="1">
    <source>
        <dbReference type="Pfam" id="PF13883"/>
    </source>
</evidence>
<dbReference type="Pfam" id="PF13883">
    <property type="entry name" value="CREG_beta-barrel"/>
    <property type="match status" value="1"/>
</dbReference>
<dbReference type="Gene3D" id="2.30.110.10">
    <property type="entry name" value="Electron Transport, Fmn-binding Protein, Chain A"/>
    <property type="match status" value="1"/>
</dbReference>
<gene>
    <name evidence="2" type="ORF">FRACYDRAFT_229267</name>
</gene>
<dbReference type="InterPro" id="IPR012349">
    <property type="entry name" value="Split_barrel_FMN-bd"/>
</dbReference>
<accession>A0A1E7ES21</accession>
<dbReference type="OrthoDB" id="46836at2759"/>
<name>A0A1E7ES21_9STRA</name>
<keyword evidence="3" id="KW-1185">Reference proteome</keyword>
<dbReference type="InParanoid" id="A0A1E7ES21"/>
<dbReference type="KEGG" id="fcy:FRACYDRAFT_229267"/>
<dbReference type="PANTHER" id="PTHR13343">
    <property type="entry name" value="CREG1 PROTEIN"/>
    <property type="match status" value="1"/>
</dbReference>
<evidence type="ECO:0000313" key="2">
    <source>
        <dbReference type="EMBL" id="OEU08363.1"/>
    </source>
</evidence>
<reference evidence="2 3" key="1">
    <citation type="submission" date="2016-09" db="EMBL/GenBank/DDBJ databases">
        <title>Extensive genetic diversity and differential bi-allelic expression allows diatom success in the polar Southern Ocean.</title>
        <authorList>
            <consortium name="DOE Joint Genome Institute"/>
            <person name="Mock T."/>
            <person name="Otillar R.P."/>
            <person name="Strauss J."/>
            <person name="Dupont C."/>
            <person name="Frickenhaus S."/>
            <person name="Maumus F."/>
            <person name="Mcmullan M."/>
            <person name="Sanges R."/>
            <person name="Schmutz J."/>
            <person name="Toseland A."/>
            <person name="Valas R."/>
            <person name="Veluchamy A."/>
            <person name="Ward B.J."/>
            <person name="Allen A."/>
            <person name="Barry K."/>
            <person name="Falciatore A."/>
            <person name="Ferrante M."/>
            <person name="Fortunato A.E."/>
            <person name="Gloeckner G."/>
            <person name="Gruber A."/>
            <person name="Hipkin R."/>
            <person name="Janech M."/>
            <person name="Kroth P."/>
            <person name="Leese F."/>
            <person name="Lindquist E."/>
            <person name="Lyon B.R."/>
            <person name="Martin J."/>
            <person name="Mayer C."/>
            <person name="Parker M."/>
            <person name="Quesneville H."/>
            <person name="Raymond J."/>
            <person name="Uhlig C."/>
            <person name="Valentin K.U."/>
            <person name="Worden A.Z."/>
            <person name="Armbrust E.V."/>
            <person name="Bowler C."/>
            <person name="Green B."/>
            <person name="Moulton V."/>
            <person name="Van Oosterhout C."/>
            <person name="Grigoriev I."/>
        </authorList>
    </citation>
    <scope>NUCLEOTIDE SEQUENCE [LARGE SCALE GENOMIC DNA]</scope>
    <source>
        <strain evidence="2 3">CCMP1102</strain>
    </source>
</reference>
<protein>
    <recommendedName>
        <fullName evidence="1">CREG-like beta-barrel domain-containing protein</fullName>
    </recommendedName>
</protein>
<dbReference type="GO" id="GO:0005615">
    <property type="term" value="C:extracellular space"/>
    <property type="evidence" value="ECO:0007669"/>
    <property type="project" value="TreeGrafter"/>
</dbReference>
<proteinExistence type="predicted"/>
<dbReference type="SUPFAM" id="SSF50475">
    <property type="entry name" value="FMN-binding split barrel"/>
    <property type="match status" value="1"/>
</dbReference>
<sequence length="204" mass="22045">MKTQRCITAKVATARWMAQNLEWGTLSTLRTDANGNGINGDITPFGNTYSFSDGPCGGGTGTPYFYGTDLDVSWNEAAENPMVSFALSEASLTSDCVNRTDDGLSACVISASGGDPEAPPCARLTIVGNFTTIPEGTTEYTFATKSLFERHPAMAHWPTDHAWLVAKIDVQYVWTIDFYGGANVFTADQYYGSNSSDDEKKSEL</sequence>
<evidence type="ECO:0000313" key="3">
    <source>
        <dbReference type="Proteomes" id="UP000095751"/>
    </source>
</evidence>
<dbReference type="Proteomes" id="UP000095751">
    <property type="component" value="Unassembled WGS sequence"/>
</dbReference>
<dbReference type="InterPro" id="IPR055343">
    <property type="entry name" value="CREG_beta-barrel"/>
</dbReference>
<organism evidence="2 3">
    <name type="scientific">Fragilariopsis cylindrus CCMP1102</name>
    <dbReference type="NCBI Taxonomy" id="635003"/>
    <lineage>
        <taxon>Eukaryota</taxon>
        <taxon>Sar</taxon>
        <taxon>Stramenopiles</taxon>
        <taxon>Ochrophyta</taxon>
        <taxon>Bacillariophyta</taxon>
        <taxon>Bacillariophyceae</taxon>
        <taxon>Bacillariophycidae</taxon>
        <taxon>Bacillariales</taxon>
        <taxon>Bacillariaceae</taxon>
        <taxon>Fragilariopsis</taxon>
    </lineage>
</organism>